<proteinExistence type="inferred from homology"/>
<dbReference type="InterPro" id="IPR023485">
    <property type="entry name" value="Ptyr_pPase"/>
</dbReference>
<dbReference type="Pfam" id="PF01451">
    <property type="entry name" value="LMWPc"/>
    <property type="match status" value="1"/>
</dbReference>
<dbReference type="Gene3D" id="3.40.50.2300">
    <property type="match status" value="1"/>
</dbReference>
<dbReference type="InterPro" id="IPR052995">
    <property type="entry name" value="LMW-PTP"/>
</dbReference>
<evidence type="ECO:0000313" key="7">
    <source>
        <dbReference type="Proteomes" id="UP001329151"/>
    </source>
</evidence>
<keyword evidence="7" id="KW-1185">Reference proteome</keyword>
<reference evidence="6 7" key="1">
    <citation type="submission" date="2023-10" db="EMBL/GenBank/DDBJ databases">
        <title>Complete Genome Sequence of Limnobacter thiooxidans CS-K2T, Isolated from freshwater lake sediments in Bavaria, Germany.</title>
        <authorList>
            <person name="Naruki M."/>
            <person name="Watanabe A."/>
            <person name="Warashina T."/>
            <person name="Morita T."/>
            <person name="Arakawa K."/>
        </authorList>
    </citation>
    <scope>NUCLEOTIDE SEQUENCE [LARGE SCALE GENOMIC DNA]</scope>
    <source>
        <strain evidence="6 7">CS-K2</strain>
    </source>
</reference>
<dbReference type="SUPFAM" id="SSF52788">
    <property type="entry name" value="Phosphotyrosine protein phosphatases I"/>
    <property type="match status" value="1"/>
</dbReference>
<dbReference type="CDD" id="cd16343">
    <property type="entry name" value="LMWPTP"/>
    <property type="match status" value="1"/>
</dbReference>
<keyword evidence="2" id="KW-0378">Hydrolase</keyword>
<feature type="active site" evidence="4">
    <location>
        <position position="15"/>
    </location>
</feature>
<dbReference type="PANTHER" id="PTHR47439">
    <property type="entry name" value="LOW MOLECULAR WEIGHT PHOSPHOTYROSINE PROTEIN PHOSPHATASE-RELATED"/>
    <property type="match status" value="1"/>
</dbReference>
<evidence type="ECO:0000256" key="3">
    <source>
        <dbReference type="ARBA" id="ARBA00022912"/>
    </source>
</evidence>
<dbReference type="SMART" id="SM00226">
    <property type="entry name" value="LMWPc"/>
    <property type="match status" value="1"/>
</dbReference>
<evidence type="ECO:0000256" key="1">
    <source>
        <dbReference type="ARBA" id="ARBA00011063"/>
    </source>
</evidence>
<feature type="active site" description="Proton donor" evidence="4">
    <location>
        <position position="126"/>
    </location>
</feature>
<feature type="active site" description="Nucleophile" evidence="4">
    <location>
        <position position="9"/>
    </location>
</feature>
<evidence type="ECO:0000256" key="4">
    <source>
        <dbReference type="PIRSR" id="PIRSR617867-1"/>
    </source>
</evidence>
<dbReference type="KEGG" id="lto:RGQ30_11400"/>
<dbReference type="InterPro" id="IPR036196">
    <property type="entry name" value="Ptyr_pPase_sf"/>
</dbReference>
<protein>
    <submittedName>
        <fullName evidence="6">Low molecular weight protein-tyrosine-phosphatase</fullName>
    </submittedName>
</protein>
<dbReference type="FunFam" id="3.40.50.2300:FF:000113">
    <property type="entry name" value="Low molecular weight protein-tyrosine-phosphatase"/>
    <property type="match status" value="1"/>
</dbReference>
<comment type="similarity">
    <text evidence="1">Belongs to the low molecular weight phosphotyrosine protein phosphatase family.</text>
</comment>
<accession>A0AA86IY93</accession>
<dbReference type="PANTHER" id="PTHR47439:SF1">
    <property type="entry name" value="ACID PHOSPHATASE"/>
    <property type="match status" value="1"/>
</dbReference>
<evidence type="ECO:0000313" key="6">
    <source>
        <dbReference type="EMBL" id="BET25639.1"/>
    </source>
</evidence>
<dbReference type="Proteomes" id="UP001329151">
    <property type="component" value="Chromosome"/>
</dbReference>
<dbReference type="RefSeq" id="WP_130556827.1">
    <property type="nucleotide sequence ID" value="NZ_AP028947.1"/>
</dbReference>
<dbReference type="AlphaFoldDB" id="A0AA86IY93"/>
<evidence type="ECO:0000256" key="2">
    <source>
        <dbReference type="ARBA" id="ARBA00022801"/>
    </source>
</evidence>
<dbReference type="PRINTS" id="PR00719">
    <property type="entry name" value="LMWPTPASE"/>
</dbReference>
<feature type="domain" description="Phosphotyrosine protein phosphatase I" evidence="5">
    <location>
        <begin position="3"/>
        <end position="152"/>
    </location>
</feature>
<dbReference type="InterPro" id="IPR017867">
    <property type="entry name" value="Tyr_phospatase_low_mol_wt"/>
</dbReference>
<organism evidence="6 7">
    <name type="scientific">Limnobacter thiooxidans</name>
    <dbReference type="NCBI Taxonomy" id="131080"/>
    <lineage>
        <taxon>Bacteria</taxon>
        <taxon>Pseudomonadati</taxon>
        <taxon>Pseudomonadota</taxon>
        <taxon>Betaproteobacteria</taxon>
        <taxon>Burkholderiales</taxon>
        <taxon>Burkholderiaceae</taxon>
        <taxon>Limnobacter</taxon>
    </lineage>
</organism>
<dbReference type="EMBL" id="AP028947">
    <property type="protein sequence ID" value="BET25639.1"/>
    <property type="molecule type" value="Genomic_DNA"/>
</dbReference>
<dbReference type="GO" id="GO:0004725">
    <property type="term" value="F:protein tyrosine phosphatase activity"/>
    <property type="evidence" value="ECO:0007669"/>
    <property type="project" value="InterPro"/>
</dbReference>
<gene>
    <name evidence="6" type="ORF">RGQ30_11400</name>
</gene>
<name>A0AA86IY93_9BURK</name>
<evidence type="ECO:0000259" key="5">
    <source>
        <dbReference type="SMART" id="SM00226"/>
    </source>
</evidence>
<keyword evidence="3" id="KW-0904">Protein phosphatase</keyword>
<sequence length="163" mass="18300">MKSKVLFVCMGNICRSPTAEGVFRQMVSEAGLDHEISVESAGTHAYHLDKTPDPRAVAAAAKRGYDLSELISRQVTAEDFRDSDMILAMDWDNMSLLQQQCPRQYAHKIQLMMRYATEHDEATVPDPYYGGPDGFDTVLNYIEDSCTGLLEVLRKRVFQFAAA</sequence>